<reference evidence="1 2" key="1">
    <citation type="submission" date="2020-06" db="EMBL/GenBank/DDBJ databases">
        <title>Mogibacterium timidum strain W9173 genomic sequence.</title>
        <authorList>
            <person name="Wade W.G."/>
            <person name="Johnston C.D."/>
            <person name="Chen T."/>
            <person name="Dewhirst F.E."/>
        </authorList>
    </citation>
    <scope>NUCLEOTIDE SEQUENCE [LARGE SCALE GENOMIC DNA]</scope>
    <source>
        <strain evidence="1 2">W9173</strain>
    </source>
</reference>
<dbReference type="EMBL" id="JABXYR010000001">
    <property type="protein sequence ID" value="NWO23175.1"/>
    <property type="molecule type" value="Genomic_DNA"/>
</dbReference>
<accession>A0A7Y8VR83</accession>
<dbReference type="Pfam" id="PF12363">
    <property type="entry name" value="Phage_TAC_12"/>
    <property type="match status" value="1"/>
</dbReference>
<protein>
    <recommendedName>
        <fullName evidence="3">Phage tail assembly chaperone protein, TAC</fullName>
    </recommendedName>
</protein>
<dbReference type="InterPro" id="IPR024410">
    <property type="entry name" value="Phage_TAC_12"/>
</dbReference>
<evidence type="ECO:0000313" key="1">
    <source>
        <dbReference type="EMBL" id="NWO23175.1"/>
    </source>
</evidence>
<evidence type="ECO:0000313" key="2">
    <source>
        <dbReference type="Proteomes" id="UP000526307"/>
    </source>
</evidence>
<proteinExistence type="predicted"/>
<dbReference type="RefSeq" id="WP_178978361.1">
    <property type="nucleotide sequence ID" value="NZ_JABXYR010000001.1"/>
</dbReference>
<dbReference type="Proteomes" id="UP000526307">
    <property type="component" value="Unassembled WGS sequence"/>
</dbReference>
<name>A0A7Y8VR83_9FIRM</name>
<organism evidence="1 2">
    <name type="scientific">Mogibacterium timidum</name>
    <dbReference type="NCBI Taxonomy" id="35519"/>
    <lineage>
        <taxon>Bacteria</taxon>
        <taxon>Bacillati</taxon>
        <taxon>Bacillota</taxon>
        <taxon>Clostridia</taxon>
        <taxon>Peptostreptococcales</taxon>
        <taxon>Anaerovoracaceae</taxon>
        <taxon>Mogibacterium</taxon>
    </lineage>
</organism>
<keyword evidence="2" id="KW-1185">Reference proteome</keyword>
<gene>
    <name evidence="1" type="ORF">HW270_03645</name>
</gene>
<comment type="caution">
    <text evidence="1">The sequence shown here is derived from an EMBL/GenBank/DDBJ whole genome shotgun (WGS) entry which is preliminary data.</text>
</comment>
<evidence type="ECO:0008006" key="3">
    <source>
        <dbReference type="Google" id="ProtNLM"/>
    </source>
</evidence>
<sequence length="135" mass="15170">MEIVIKGHPYPLRFGLKFVKEVNGREMAPVDGLIGVEQGIGLNLMIANIIDGSIEDLASAILTANKTEDPKIKEDDLREYLEDETTNIDKVFEKVLSFFESANCTRRIFQSVKKSTDTVKKLQEAELKARLEGQN</sequence>
<dbReference type="AlphaFoldDB" id="A0A7Y8VR83"/>